<name>A0AAV4U185_CAEEX</name>
<proteinExistence type="predicted"/>
<gene>
    <name evidence="1" type="ORF">CEXT_656291</name>
</gene>
<protein>
    <submittedName>
        <fullName evidence="1">Uncharacterized protein</fullName>
    </submittedName>
</protein>
<organism evidence="1 2">
    <name type="scientific">Caerostris extrusa</name>
    <name type="common">Bark spider</name>
    <name type="synonym">Caerostris bankana</name>
    <dbReference type="NCBI Taxonomy" id="172846"/>
    <lineage>
        <taxon>Eukaryota</taxon>
        <taxon>Metazoa</taxon>
        <taxon>Ecdysozoa</taxon>
        <taxon>Arthropoda</taxon>
        <taxon>Chelicerata</taxon>
        <taxon>Arachnida</taxon>
        <taxon>Araneae</taxon>
        <taxon>Araneomorphae</taxon>
        <taxon>Entelegynae</taxon>
        <taxon>Araneoidea</taxon>
        <taxon>Araneidae</taxon>
        <taxon>Caerostris</taxon>
    </lineage>
</organism>
<evidence type="ECO:0000313" key="2">
    <source>
        <dbReference type="Proteomes" id="UP001054945"/>
    </source>
</evidence>
<reference evidence="1 2" key="1">
    <citation type="submission" date="2021-06" db="EMBL/GenBank/DDBJ databases">
        <title>Caerostris extrusa draft genome.</title>
        <authorList>
            <person name="Kono N."/>
            <person name="Arakawa K."/>
        </authorList>
    </citation>
    <scope>NUCLEOTIDE SEQUENCE [LARGE SCALE GENOMIC DNA]</scope>
</reference>
<dbReference type="Proteomes" id="UP001054945">
    <property type="component" value="Unassembled WGS sequence"/>
</dbReference>
<comment type="caution">
    <text evidence="1">The sequence shown here is derived from an EMBL/GenBank/DDBJ whole genome shotgun (WGS) entry which is preliminary data.</text>
</comment>
<keyword evidence="2" id="KW-1185">Reference proteome</keyword>
<accession>A0AAV4U185</accession>
<evidence type="ECO:0000313" key="1">
    <source>
        <dbReference type="EMBL" id="GIY51496.1"/>
    </source>
</evidence>
<sequence>MAVRETNDRLAMYLKCTLWIPVNFGAGSPKVLFQYSPEKYVMSQCLVIRVTEFSEFTLSVNSYPIPLMSNNPSLLYTEAAVNRAAVFRALIFQRHIFHPFTQIGSMPPSGGTSE</sequence>
<dbReference type="AlphaFoldDB" id="A0AAV4U185"/>
<dbReference type="EMBL" id="BPLR01012118">
    <property type="protein sequence ID" value="GIY51496.1"/>
    <property type="molecule type" value="Genomic_DNA"/>
</dbReference>